<gene>
    <name evidence="1" type="ORF">RS022_03440</name>
</gene>
<reference evidence="1 2" key="1">
    <citation type="journal article" date="2023" name="Microbiol. Resour. Announc.">
        <title>Complete Genome of 'Candidatus Phytoplasma rubi' RS, a Phytopathogenic Bacterium Associated with Rubus Stunt Disease.</title>
        <authorList>
            <person name="Duckeck D."/>
            <person name="Zubert C."/>
            <person name="Bohm J.W."/>
            <person name="Carminati G."/>
            <person name="Schneider B."/>
            <person name="Kube M."/>
        </authorList>
    </citation>
    <scope>NUCLEOTIDE SEQUENCE [LARGE SCALE GENOMIC DNA]</scope>
    <source>
        <strain evidence="1 2">RS</strain>
    </source>
</reference>
<organism evidence="1 2">
    <name type="scientific">Candidatus Phytoplasma rubi</name>
    <dbReference type="NCBI Taxonomy" id="399025"/>
    <lineage>
        <taxon>Bacteria</taxon>
        <taxon>Bacillati</taxon>
        <taxon>Mycoplasmatota</taxon>
        <taxon>Mollicutes</taxon>
        <taxon>Acholeplasmatales</taxon>
        <taxon>Acholeplasmataceae</taxon>
        <taxon>Candidatus Phytoplasma</taxon>
        <taxon>16SrV (Elm yellows group)</taxon>
    </lineage>
</organism>
<evidence type="ECO:0000313" key="1">
    <source>
        <dbReference type="EMBL" id="WAN63278.1"/>
    </source>
</evidence>
<proteinExistence type="predicted"/>
<evidence type="ECO:0000313" key="2">
    <source>
        <dbReference type="Proteomes" id="UP001164727"/>
    </source>
</evidence>
<name>A0ABY7BRG3_9MOLU</name>
<protein>
    <submittedName>
        <fullName evidence="1">Transposase, IstA</fullName>
    </submittedName>
</protein>
<keyword evidence="2" id="KW-1185">Reference proteome</keyword>
<dbReference type="RefSeq" id="WP_268850113.1">
    <property type="nucleotide sequence ID" value="NZ_CP114006.1"/>
</dbReference>
<dbReference type="Proteomes" id="UP001164727">
    <property type="component" value="Chromosome"/>
</dbReference>
<dbReference type="EMBL" id="CP114006">
    <property type="protein sequence ID" value="WAN63278.1"/>
    <property type="molecule type" value="Genomic_DNA"/>
</dbReference>
<sequence length="57" mass="7209">MRNKNKKREIELLQIVIDYSEPNLENIIFPLVKFYQKYFFIYKILKLLKINRNTYYF</sequence>
<accession>A0ABY7BRG3</accession>